<evidence type="ECO:0000313" key="2">
    <source>
        <dbReference type="Proteomes" id="UP001163603"/>
    </source>
</evidence>
<reference evidence="2" key="1">
    <citation type="journal article" date="2023" name="G3 (Bethesda)">
        <title>Genome assembly and association tests identify interacting loci associated with vigor, precocity, and sex in interspecific pistachio rootstocks.</title>
        <authorList>
            <person name="Palmer W."/>
            <person name="Jacygrad E."/>
            <person name="Sagayaradj S."/>
            <person name="Cavanaugh K."/>
            <person name="Han R."/>
            <person name="Bertier L."/>
            <person name="Beede B."/>
            <person name="Kafkas S."/>
            <person name="Golino D."/>
            <person name="Preece J."/>
            <person name="Michelmore R."/>
        </authorList>
    </citation>
    <scope>NUCLEOTIDE SEQUENCE [LARGE SCALE GENOMIC DNA]</scope>
</reference>
<protein>
    <submittedName>
        <fullName evidence="1">Uncharacterized protein</fullName>
    </submittedName>
</protein>
<evidence type="ECO:0000313" key="1">
    <source>
        <dbReference type="EMBL" id="KAJ0024142.1"/>
    </source>
</evidence>
<accession>A0ACC0XRP3</accession>
<comment type="caution">
    <text evidence="1">The sequence shown here is derived from an EMBL/GenBank/DDBJ whole genome shotgun (WGS) entry which is preliminary data.</text>
</comment>
<dbReference type="Proteomes" id="UP001163603">
    <property type="component" value="Chromosome 10"/>
</dbReference>
<organism evidence="1 2">
    <name type="scientific">Pistacia integerrima</name>
    <dbReference type="NCBI Taxonomy" id="434235"/>
    <lineage>
        <taxon>Eukaryota</taxon>
        <taxon>Viridiplantae</taxon>
        <taxon>Streptophyta</taxon>
        <taxon>Embryophyta</taxon>
        <taxon>Tracheophyta</taxon>
        <taxon>Spermatophyta</taxon>
        <taxon>Magnoliopsida</taxon>
        <taxon>eudicotyledons</taxon>
        <taxon>Gunneridae</taxon>
        <taxon>Pentapetalae</taxon>
        <taxon>rosids</taxon>
        <taxon>malvids</taxon>
        <taxon>Sapindales</taxon>
        <taxon>Anacardiaceae</taxon>
        <taxon>Pistacia</taxon>
    </lineage>
</organism>
<gene>
    <name evidence="1" type="ORF">Pint_07823</name>
</gene>
<keyword evidence="2" id="KW-1185">Reference proteome</keyword>
<sequence>MNMGQSSKGRQDRAKGKDATGEEAQRRIWKVAMATAVQGGLERAGLGGGELVVGSVDGHWRSPIDTENGGEADGMQKGTATKVAWPTMANDGMRRSA</sequence>
<name>A0ACC0XRP3_9ROSI</name>
<proteinExistence type="predicted"/>
<dbReference type="EMBL" id="CM047745">
    <property type="protein sequence ID" value="KAJ0024142.1"/>
    <property type="molecule type" value="Genomic_DNA"/>
</dbReference>